<gene>
    <name evidence="1" type="ORF">L2E82_31702</name>
</gene>
<keyword evidence="2" id="KW-1185">Reference proteome</keyword>
<proteinExistence type="predicted"/>
<dbReference type="Proteomes" id="UP001055811">
    <property type="component" value="Linkage Group LG06"/>
</dbReference>
<comment type="caution">
    <text evidence="1">The sequence shown here is derived from an EMBL/GenBank/DDBJ whole genome shotgun (WGS) entry which is preliminary data.</text>
</comment>
<reference evidence="1 2" key="2">
    <citation type="journal article" date="2022" name="Mol. Ecol. Resour.">
        <title>The genomes of chicory, endive, great burdock and yacon provide insights into Asteraceae paleo-polyploidization history and plant inulin production.</title>
        <authorList>
            <person name="Fan W."/>
            <person name="Wang S."/>
            <person name="Wang H."/>
            <person name="Wang A."/>
            <person name="Jiang F."/>
            <person name="Liu H."/>
            <person name="Zhao H."/>
            <person name="Xu D."/>
            <person name="Zhang Y."/>
        </authorList>
    </citation>
    <scope>NUCLEOTIDE SEQUENCE [LARGE SCALE GENOMIC DNA]</scope>
    <source>
        <strain evidence="2">cv. Punajuju</strain>
        <tissue evidence="1">Leaves</tissue>
    </source>
</reference>
<evidence type="ECO:0000313" key="2">
    <source>
        <dbReference type="Proteomes" id="UP001055811"/>
    </source>
</evidence>
<dbReference type="EMBL" id="CM042014">
    <property type="protein sequence ID" value="KAI3720710.1"/>
    <property type="molecule type" value="Genomic_DNA"/>
</dbReference>
<accession>A0ACB9BES8</accession>
<protein>
    <submittedName>
        <fullName evidence="1">Uncharacterized protein</fullName>
    </submittedName>
</protein>
<reference evidence="2" key="1">
    <citation type="journal article" date="2022" name="Mol. Ecol. Resour.">
        <title>The genomes of chicory, endive, great burdock and yacon provide insights into Asteraceae palaeo-polyploidization history and plant inulin production.</title>
        <authorList>
            <person name="Fan W."/>
            <person name="Wang S."/>
            <person name="Wang H."/>
            <person name="Wang A."/>
            <person name="Jiang F."/>
            <person name="Liu H."/>
            <person name="Zhao H."/>
            <person name="Xu D."/>
            <person name="Zhang Y."/>
        </authorList>
    </citation>
    <scope>NUCLEOTIDE SEQUENCE [LARGE SCALE GENOMIC DNA]</scope>
    <source>
        <strain evidence="2">cv. Punajuju</strain>
    </source>
</reference>
<name>A0ACB9BES8_CICIN</name>
<organism evidence="1 2">
    <name type="scientific">Cichorium intybus</name>
    <name type="common">Chicory</name>
    <dbReference type="NCBI Taxonomy" id="13427"/>
    <lineage>
        <taxon>Eukaryota</taxon>
        <taxon>Viridiplantae</taxon>
        <taxon>Streptophyta</taxon>
        <taxon>Embryophyta</taxon>
        <taxon>Tracheophyta</taxon>
        <taxon>Spermatophyta</taxon>
        <taxon>Magnoliopsida</taxon>
        <taxon>eudicotyledons</taxon>
        <taxon>Gunneridae</taxon>
        <taxon>Pentapetalae</taxon>
        <taxon>asterids</taxon>
        <taxon>campanulids</taxon>
        <taxon>Asterales</taxon>
        <taxon>Asteraceae</taxon>
        <taxon>Cichorioideae</taxon>
        <taxon>Cichorieae</taxon>
        <taxon>Cichoriinae</taxon>
        <taxon>Cichorium</taxon>
    </lineage>
</organism>
<evidence type="ECO:0000313" key="1">
    <source>
        <dbReference type="EMBL" id="KAI3720710.1"/>
    </source>
</evidence>
<sequence>MRSLGQDAWKIASALMASHIGGGINYAAVADKLGVSSSSFAAGVAADRVICAIYFMVLFALASKIPSEASPSTDDPTHNLETISTIQIAVAVAVSFVICKVARHVTPLLKLHSGTLPAITAIFVILATLLPTQIRYLAPTGDAVAAILIQVFFVVLGASGSIWNVITVAPTVFMFAFIQVTVHLFVILQLGKLFRLDLKLLLLASNANIGGPTTASWMATTNGWGSLVIPGILVG</sequence>